<evidence type="ECO:0000259" key="4">
    <source>
        <dbReference type="Pfam" id="PF00891"/>
    </source>
</evidence>
<dbReference type="InterPro" id="IPR029063">
    <property type="entry name" value="SAM-dependent_MTases_sf"/>
</dbReference>
<dbReference type="InterPro" id="IPR001077">
    <property type="entry name" value="COMT_C"/>
</dbReference>
<organism evidence="6 7">
    <name type="scientific">Saccharothrix mutabilis subsp. mutabilis</name>
    <dbReference type="NCBI Taxonomy" id="66855"/>
    <lineage>
        <taxon>Bacteria</taxon>
        <taxon>Bacillati</taxon>
        <taxon>Actinomycetota</taxon>
        <taxon>Actinomycetes</taxon>
        <taxon>Pseudonocardiales</taxon>
        <taxon>Pseudonocardiaceae</taxon>
        <taxon>Saccharothrix</taxon>
    </lineage>
</organism>
<keyword evidence="2" id="KW-0808">Transferase</keyword>
<dbReference type="PANTHER" id="PTHR43712:SF2">
    <property type="entry name" value="O-METHYLTRANSFERASE CICE"/>
    <property type="match status" value="1"/>
</dbReference>
<dbReference type="EMBL" id="BAAABU010000018">
    <property type="protein sequence ID" value="GAA0250847.1"/>
    <property type="molecule type" value="Genomic_DNA"/>
</dbReference>
<dbReference type="Pfam" id="PF08100">
    <property type="entry name" value="Dimerisation"/>
    <property type="match status" value="1"/>
</dbReference>
<keyword evidence="3" id="KW-0949">S-adenosyl-L-methionine</keyword>
<evidence type="ECO:0000259" key="5">
    <source>
        <dbReference type="Pfam" id="PF08100"/>
    </source>
</evidence>
<evidence type="ECO:0000313" key="7">
    <source>
        <dbReference type="Proteomes" id="UP001500416"/>
    </source>
</evidence>
<keyword evidence="1" id="KW-0489">Methyltransferase</keyword>
<proteinExistence type="predicted"/>
<name>A0ABP3E3J4_9PSEU</name>
<dbReference type="Gene3D" id="1.10.287.1350">
    <property type="match status" value="1"/>
</dbReference>
<evidence type="ECO:0008006" key="8">
    <source>
        <dbReference type="Google" id="ProtNLM"/>
    </source>
</evidence>
<evidence type="ECO:0000256" key="2">
    <source>
        <dbReference type="ARBA" id="ARBA00022679"/>
    </source>
</evidence>
<evidence type="ECO:0000256" key="1">
    <source>
        <dbReference type="ARBA" id="ARBA00022603"/>
    </source>
</evidence>
<comment type="caution">
    <text evidence="6">The sequence shown here is derived from an EMBL/GenBank/DDBJ whole genome shotgun (WGS) entry which is preliminary data.</text>
</comment>
<feature type="domain" description="O-methyltransferase dimerisation" evidence="5">
    <location>
        <begin position="241"/>
        <end position="314"/>
    </location>
</feature>
<evidence type="ECO:0000256" key="3">
    <source>
        <dbReference type="ARBA" id="ARBA00022691"/>
    </source>
</evidence>
<protein>
    <recommendedName>
        <fullName evidence="8">O-methyltransferase domain-containing protein</fullName>
    </recommendedName>
</protein>
<dbReference type="InterPro" id="IPR012967">
    <property type="entry name" value="COMT_dimerisation"/>
</dbReference>
<gene>
    <name evidence="6" type="ORF">GCM10010492_58870</name>
</gene>
<dbReference type="PROSITE" id="PS51683">
    <property type="entry name" value="SAM_OMT_II"/>
    <property type="match status" value="1"/>
</dbReference>
<dbReference type="InterPro" id="IPR036388">
    <property type="entry name" value="WH-like_DNA-bd_sf"/>
</dbReference>
<dbReference type="Gene3D" id="1.10.10.10">
    <property type="entry name" value="Winged helix-like DNA-binding domain superfamily/Winged helix DNA-binding domain"/>
    <property type="match status" value="1"/>
</dbReference>
<sequence>MDSRSTDRERDMTSTITPALHAEDLDRLLSVVRLIGRLDTGSVLTSAMPLLGDDERTALARHTAFAHAAVLVFPETLDGLAAQLSRHGLEVGAPKSSVVVRDRLSRRYSVPAARLDVVILRAPVANRAGRRCEVEIFALVTPPDLRHVAEQERRHDRESHLALTVAPADPVVVRGSRATLRAHLSPDGGGYNGHEDATVLYFRDPRPTAADRHRLELICAGHHPDLLAAHRRESAPATALLHLLTGAWATRAIATAAELRLPDHLVTTPGLPGLAAATGADPDSLARLLRYLTALGVVRPSGSGHELTDLGTLLRSDVEGSMRALALMYGGPFYRSFAGLTEAVRTGEESYAKVFGAHHFAHMAADPGLAELFHESMAAGGAMFTEAARVLDLSAARVVVDVAGGNGELLSRVLTAHPHLHGVLMDRPHALAAAEPTLAPVADRCALVPGDFTESVPTTGDVYLLSRVLHDWDDQRCQAILATCFRDMPDHAELVVLERLLPESQTEDLAVPWDIHMLCNTGGRERTESRYRALLAEAGFDLFETHPLPLDAHLLRARKRRSR</sequence>
<evidence type="ECO:0000313" key="6">
    <source>
        <dbReference type="EMBL" id="GAA0250847.1"/>
    </source>
</evidence>
<dbReference type="InterPro" id="IPR016461">
    <property type="entry name" value="COMT-like"/>
</dbReference>
<dbReference type="InterPro" id="IPR036390">
    <property type="entry name" value="WH_DNA-bd_sf"/>
</dbReference>
<dbReference type="SUPFAM" id="SSF46785">
    <property type="entry name" value="Winged helix' DNA-binding domain"/>
    <property type="match status" value="1"/>
</dbReference>
<feature type="domain" description="O-methyltransferase C-terminal" evidence="4">
    <location>
        <begin position="337"/>
        <end position="540"/>
    </location>
</feature>
<accession>A0ABP3E3J4</accession>
<keyword evidence="7" id="KW-1185">Reference proteome</keyword>
<dbReference type="Gene3D" id="3.40.50.150">
    <property type="entry name" value="Vaccinia Virus protein VP39"/>
    <property type="match status" value="1"/>
</dbReference>
<dbReference type="SUPFAM" id="SSF53335">
    <property type="entry name" value="S-adenosyl-L-methionine-dependent methyltransferases"/>
    <property type="match status" value="1"/>
</dbReference>
<dbReference type="Pfam" id="PF00891">
    <property type="entry name" value="Methyltransf_2"/>
    <property type="match status" value="1"/>
</dbReference>
<reference evidence="7" key="1">
    <citation type="journal article" date="2019" name="Int. J. Syst. Evol. Microbiol.">
        <title>The Global Catalogue of Microorganisms (GCM) 10K type strain sequencing project: providing services to taxonomists for standard genome sequencing and annotation.</title>
        <authorList>
            <consortium name="The Broad Institute Genomics Platform"/>
            <consortium name="The Broad Institute Genome Sequencing Center for Infectious Disease"/>
            <person name="Wu L."/>
            <person name="Ma J."/>
        </authorList>
    </citation>
    <scope>NUCLEOTIDE SEQUENCE [LARGE SCALE GENOMIC DNA]</scope>
    <source>
        <strain evidence="7">JCM 3380</strain>
    </source>
</reference>
<dbReference type="PANTHER" id="PTHR43712">
    <property type="entry name" value="PUTATIVE (AFU_ORTHOLOGUE AFUA_4G14580)-RELATED"/>
    <property type="match status" value="1"/>
</dbReference>
<dbReference type="Proteomes" id="UP001500416">
    <property type="component" value="Unassembled WGS sequence"/>
</dbReference>